<dbReference type="Proteomes" id="UP000176855">
    <property type="component" value="Unassembled WGS sequence"/>
</dbReference>
<dbReference type="STRING" id="1802202.A2730_02180"/>
<comment type="function">
    <text evidence="4">Catalyzes the interconversion of 2-phosphoglycerate and 3-phosphoglycerate.</text>
</comment>
<comment type="caution">
    <text evidence="4">Lacks conserved residue(s) required for the propagation of feature annotation.</text>
</comment>
<dbReference type="HAMAP" id="MF_01039">
    <property type="entry name" value="PGAM_GpmA"/>
    <property type="match status" value="1"/>
</dbReference>
<dbReference type="GO" id="GO:0006094">
    <property type="term" value="P:gluconeogenesis"/>
    <property type="evidence" value="ECO:0007669"/>
    <property type="project" value="UniProtKB-UniRule"/>
</dbReference>
<name>A0A1G2HQD5_9BACT</name>
<evidence type="ECO:0000256" key="3">
    <source>
        <dbReference type="ARBA" id="ARBA00023235"/>
    </source>
</evidence>
<proteinExistence type="inferred from homology"/>
<keyword evidence="2 4" id="KW-0324">Glycolysis</keyword>
<dbReference type="GO" id="GO:0004619">
    <property type="term" value="F:phosphoglycerate mutase activity"/>
    <property type="evidence" value="ECO:0007669"/>
    <property type="project" value="UniProtKB-UniRule"/>
</dbReference>
<dbReference type="GO" id="GO:0006096">
    <property type="term" value="P:glycolytic process"/>
    <property type="evidence" value="ECO:0007669"/>
    <property type="project" value="UniProtKB-UniRule"/>
</dbReference>
<comment type="catalytic activity">
    <reaction evidence="4">
        <text>(2R)-2-phosphoglycerate = (2R)-3-phosphoglycerate</text>
        <dbReference type="Rhea" id="RHEA:15901"/>
        <dbReference type="ChEBI" id="CHEBI:58272"/>
        <dbReference type="ChEBI" id="CHEBI:58289"/>
        <dbReference type="EC" id="5.4.2.11"/>
    </reaction>
</comment>
<dbReference type="Gene3D" id="3.40.50.1240">
    <property type="entry name" value="Phosphoglycerate mutase-like"/>
    <property type="match status" value="1"/>
</dbReference>
<organism evidence="7 8">
    <name type="scientific">Candidatus Staskawiczbacteria bacterium RIFCSPHIGHO2_01_FULL_39_25</name>
    <dbReference type="NCBI Taxonomy" id="1802202"/>
    <lineage>
        <taxon>Bacteria</taxon>
        <taxon>Candidatus Staskawicziibacteriota</taxon>
    </lineage>
</organism>
<dbReference type="SUPFAM" id="SSF53254">
    <property type="entry name" value="Phosphoglycerate mutase-like"/>
    <property type="match status" value="1"/>
</dbReference>
<gene>
    <name evidence="4" type="primary">gpmA</name>
    <name evidence="7" type="ORF">A2730_02180</name>
</gene>
<evidence type="ECO:0000313" key="7">
    <source>
        <dbReference type="EMBL" id="OGZ64746.1"/>
    </source>
</evidence>
<feature type="active site" description="Proton donor/acceptor" evidence="4 5">
    <location>
        <position position="109"/>
    </location>
</feature>
<dbReference type="UniPathway" id="UPA00109">
    <property type="reaction ID" value="UER00186"/>
</dbReference>
<evidence type="ECO:0000313" key="8">
    <source>
        <dbReference type="Proteomes" id="UP000176855"/>
    </source>
</evidence>
<keyword evidence="4" id="KW-0312">Gluconeogenesis</keyword>
<dbReference type="EMBL" id="MHOO01000003">
    <property type="protein sequence ID" value="OGZ64746.1"/>
    <property type="molecule type" value="Genomic_DNA"/>
</dbReference>
<reference evidence="7 8" key="1">
    <citation type="journal article" date="2016" name="Nat. Commun.">
        <title>Thousands of microbial genomes shed light on interconnected biogeochemical processes in an aquifer system.</title>
        <authorList>
            <person name="Anantharaman K."/>
            <person name="Brown C.T."/>
            <person name="Hug L.A."/>
            <person name="Sharon I."/>
            <person name="Castelle C.J."/>
            <person name="Probst A.J."/>
            <person name="Thomas B.C."/>
            <person name="Singh A."/>
            <person name="Wilkins M.J."/>
            <person name="Karaoz U."/>
            <person name="Brodie E.L."/>
            <person name="Williams K.H."/>
            <person name="Hubbard S.S."/>
            <person name="Banfield J.F."/>
        </authorList>
    </citation>
    <scope>NUCLEOTIDE SEQUENCE [LARGE SCALE GENOMIC DNA]</scope>
</reference>
<feature type="binding site" evidence="4 6">
    <location>
        <begin position="109"/>
        <end position="112"/>
    </location>
    <ligand>
        <name>substrate</name>
    </ligand>
</feature>
<dbReference type="EC" id="5.4.2.11" evidence="4"/>
<feature type="binding site" evidence="6">
    <location>
        <begin position="8"/>
        <end position="15"/>
    </location>
    <ligand>
        <name>substrate</name>
    </ligand>
</feature>
<dbReference type="Pfam" id="PF00300">
    <property type="entry name" value="His_Phos_1"/>
    <property type="match status" value="2"/>
</dbReference>
<keyword evidence="3 4" id="KW-0413">Isomerase</keyword>
<dbReference type="SMART" id="SM00855">
    <property type="entry name" value="PGAM"/>
    <property type="match status" value="1"/>
</dbReference>
<feature type="binding site" evidence="4 6">
    <location>
        <position position="58"/>
    </location>
    <ligand>
        <name>substrate</name>
    </ligand>
</feature>
<dbReference type="InterPro" id="IPR005952">
    <property type="entry name" value="Phosphogly_mut1"/>
</dbReference>
<dbReference type="CDD" id="cd07067">
    <property type="entry name" value="HP_PGM_like"/>
    <property type="match status" value="1"/>
</dbReference>
<evidence type="ECO:0000256" key="2">
    <source>
        <dbReference type="ARBA" id="ARBA00023152"/>
    </source>
</evidence>
<dbReference type="InterPro" id="IPR013078">
    <property type="entry name" value="His_Pase_superF_clade-1"/>
</dbReference>
<feature type="binding site" evidence="4 6">
    <location>
        <begin position="136"/>
        <end position="137"/>
    </location>
    <ligand>
        <name>substrate</name>
    </ligand>
</feature>
<comment type="pathway">
    <text evidence="4">Carbohydrate degradation; glycolysis; pyruvate from D-glyceraldehyde 3-phosphate: step 3/5.</text>
</comment>
<evidence type="ECO:0000256" key="4">
    <source>
        <dbReference type="HAMAP-Rule" id="MF_01039"/>
    </source>
</evidence>
<sequence>MANLFLLRHLKSQWNQDNRFAGWVDNPLSKEGILAAKEIAGNLSGEKIDVAYTSSLIRCQETILRIFEHMGNKYPLFLHLDGGAMEKWGNFTGIGQNDMPVYVSEKLNERYYGKIQGLNKEETMEKYGKDLVHVWRRGYNDKPPGGESLKDVYKRSVPFFKKYIEKDLTSGKDVLLVASHNSLRAIVKYLEGISDEDIANVELPFGALVRYDFDGESYKKII</sequence>
<feature type="binding site" evidence="4 6">
    <location>
        <position position="120"/>
    </location>
    <ligand>
        <name>substrate</name>
    </ligand>
</feature>
<evidence type="ECO:0000256" key="5">
    <source>
        <dbReference type="PIRSR" id="PIRSR613078-1"/>
    </source>
</evidence>
<evidence type="ECO:0000256" key="1">
    <source>
        <dbReference type="ARBA" id="ARBA00006717"/>
    </source>
</evidence>
<evidence type="ECO:0000256" key="6">
    <source>
        <dbReference type="PIRSR" id="PIRSR613078-2"/>
    </source>
</evidence>
<accession>A0A1G2HQD5</accession>
<dbReference type="InterPro" id="IPR029033">
    <property type="entry name" value="His_PPase_superfam"/>
</dbReference>
<comment type="similarity">
    <text evidence="1 4">Belongs to the phosphoglycerate mutase family. BPG-dependent PGAM subfamily.</text>
</comment>
<feature type="active site" description="Tele-phosphohistidine intermediate" evidence="4 5">
    <location>
        <position position="9"/>
    </location>
</feature>
<dbReference type="AlphaFoldDB" id="A0A1G2HQD5"/>
<comment type="caution">
    <text evidence="7">The sequence shown here is derived from an EMBL/GenBank/DDBJ whole genome shotgun (WGS) entry which is preliminary data.</text>
</comment>
<dbReference type="PANTHER" id="PTHR11931">
    <property type="entry name" value="PHOSPHOGLYCERATE MUTASE"/>
    <property type="match status" value="1"/>
</dbReference>
<dbReference type="PIRSF" id="PIRSF000709">
    <property type="entry name" value="6PFK_2-Ptase"/>
    <property type="match status" value="1"/>
</dbReference>
<protein>
    <recommendedName>
        <fullName evidence="4">2,3-bisphosphoglycerate-dependent phosphoglycerate mutase</fullName>
        <shortName evidence="4">BPG-dependent PGAM</shortName>
        <shortName evidence="4">PGAM</shortName>
        <shortName evidence="4">Phosphoglyceromutase</shortName>
        <shortName evidence="4">dPGM</shortName>
        <ecNumber evidence="4">5.4.2.11</ecNumber>
    </recommendedName>
</protein>